<dbReference type="Proteomes" id="UP000002166">
    <property type="component" value="Plasmid pLCK3"/>
</dbReference>
<keyword evidence="7" id="KW-1185">Reference proteome</keyword>
<keyword evidence="6" id="KW-0614">Plasmid</keyword>
<feature type="binding site" evidence="3">
    <location>
        <position position="299"/>
    </location>
    <ligand>
        <name>FAD</name>
        <dbReference type="ChEBI" id="CHEBI:57692"/>
    </ligand>
</feature>
<evidence type="ECO:0000256" key="2">
    <source>
        <dbReference type="ARBA" id="ARBA00022827"/>
    </source>
</evidence>
<geneLocation type="plasmid" evidence="6 7">
    <name>pLCK3</name>
</geneLocation>
<dbReference type="Gene3D" id="3.50.50.60">
    <property type="entry name" value="FAD/NAD(P)-binding domain"/>
    <property type="match status" value="1"/>
</dbReference>
<evidence type="ECO:0000313" key="7">
    <source>
        <dbReference type="Proteomes" id="UP000002166"/>
    </source>
</evidence>
<evidence type="ECO:0000256" key="1">
    <source>
        <dbReference type="ARBA" id="ARBA00022630"/>
    </source>
</evidence>
<dbReference type="SUPFAM" id="SSF51905">
    <property type="entry name" value="FAD/NAD(P)-binding domain"/>
    <property type="match status" value="1"/>
</dbReference>
<dbReference type="InterPro" id="IPR036188">
    <property type="entry name" value="FAD/NAD-bd_sf"/>
</dbReference>
<evidence type="ECO:0000259" key="5">
    <source>
        <dbReference type="Pfam" id="PF07992"/>
    </source>
</evidence>
<dbReference type="PRINTS" id="PR00411">
    <property type="entry name" value="PNDRDTASEI"/>
</dbReference>
<gene>
    <name evidence="6" type="primary">gshR5</name>
    <name evidence="6" type="ordered locus">LCK_p300013</name>
</gene>
<dbReference type="GO" id="GO:0004362">
    <property type="term" value="F:glutathione-disulfide reductase (NADPH) activity"/>
    <property type="evidence" value="ECO:0007669"/>
    <property type="project" value="UniProtKB-EC"/>
</dbReference>
<feature type="binding site" evidence="3">
    <location>
        <begin position="171"/>
        <end position="178"/>
    </location>
    <ligand>
        <name>NAD(+)</name>
        <dbReference type="ChEBI" id="CHEBI:57540"/>
    </ligand>
</feature>
<keyword evidence="3" id="KW-0547">Nucleotide-binding</keyword>
<dbReference type="EMBL" id="DQ489738">
    <property type="protein sequence ID" value="ACA83584.1"/>
    <property type="molecule type" value="Genomic_DNA"/>
</dbReference>
<feature type="domain" description="FAD/NAD(P)-binding" evidence="5">
    <location>
        <begin position="4"/>
        <end position="316"/>
    </location>
</feature>
<keyword evidence="1" id="KW-0285">Flavoprotein</keyword>
<accession>B1N0H9</accession>
<dbReference type="EC" id="1.8.1.7" evidence="6"/>
<organism evidence="6 7">
    <name type="scientific">Leuconostoc citreum (strain KM20)</name>
    <dbReference type="NCBI Taxonomy" id="349519"/>
    <lineage>
        <taxon>Bacteria</taxon>
        <taxon>Bacillati</taxon>
        <taxon>Bacillota</taxon>
        <taxon>Bacilli</taxon>
        <taxon>Lactobacillales</taxon>
        <taxon>Lactobacillaceae</taxon>
        <taxon>Leuconostoc</taxon>
    </lineage>
</organism>
<dbReference type="OrthoDB" id="9800167at2"/>
<feature type="binding site" evidence="3">
    <location>
        <position position="259"/>
    </location>
    <ligand>
        <name>NAD(+)</name>
        <dbReference type="ChEBI" id="CHEBI:57540"/>
    </ligand>
</feature>
<name>B1N0H9_LEUCK</name>
<dbReference type="InterPro" id="IPR023753">
    <property type="entry name" value="FAD/NAD-binding_dom"/>
</dbReference>
<dbReference type="PRINTS" id="PR00368">
    <property type="entry name" value="FADPNR"/>
</dbReference>
<sequence length="445" mass="49213">MKTYDYTIIGSGPSVYRFLVGMQGSKKRILVVESDNFGGICPNAGCEPKIFLEGAIKTALTSRDLLNKGIESPAKLNWNDLILEKKRVFSPVSTNNQHAYEELGADTVRGTASFVDEHTIKVDETLITSDNFIIATGLKPRPMNIPGSHLFLTSDDFFNMEDLPATVAIIGSGYVGMEIATILSAAGSNVTMLQRSDRPLRDFDSRHVDMLIKNMKENLGIDFRFNTQVTKAEKTSNGILVTTDNGQNLEFSTVINATGRIPNINALNLENTKVDFDKDGVIVDKYLRTTASNIYAIGDVIKKDIPRLTLTAQFEGAYLSAYLLGKKKSEIHYPVIGKVTFTFPQLASTGVDIDQARLDPNLTVKDIDISKGDFLYAGTNDYNAHLSLVYDQNQRIIAASEISQTASDDINIFIPIIALDIDQNLWNEKMVMSFPSLAFKLRNIL</sequence>
<keyword evidence="3" id="KW-0520">NAD</keyword>
<dbReference type="PANTHER" id="PTHR43014">
    <property type="entry name" value="MERCURIC REDUCTASE"/>
    <property type="match status" value="1"/>
</dbReference>
<reference evidence="6 7" key="1">
    <citation type="journal article" date="2008" name="J. Bacteriol.">
        <title>Complete genome sequence of Leuconostoc citreum KM20.</title>
        <authorList>
            <person name="Kim J.F."/>
            <person name="Jeong H."/>
            <person name="Lee J.-S."/>
            <person name="Choi S.-H."/>
            <person name="Ha M."/>
            <person name="Hur C.-G."/>
            <person name="Kim J.-S."/>
            <person name="Lee S."/>
            <person name="Park H.-S."/>
            <person name="Park Y.-H."/>
            <person name="Oh T.K."/>
        </authorList>
    </citation>
    <scope>NUCLEOTIDE SEQUENCE [LARGE SCALE GENOMIC DNA]</scope>
    <source>
        <strain evidence="6 7">KM20</strain>
    </source>
</reference>
<evidence type="ECO:0000256" key="4">
    <source>
        <dbReference type="PIRSR" id="PIRSR000350-4"/>
    </source>
</evidence>
<dbReference type="GO" id="GO:0000166">
    <property type="term" value="F:nucleotide binding"/>
    <property type="evidence" value="ECO:0007669"/>
    <property type="project" value="UniProtKB-KW"/>
</dbReference>
<keyword evidence="2 3" id="KW-0274">FAD</keyword>
<dbReference type="Pfam" id="PF07992">
    <property type="entry name" value="Pyr_redox_2"/>
    <property type="match status" value="1"/>
</dbReference>
<dbReference type="SUPFAM" id="SSF55424">
    <property type="entry name" value="FAD/NAD-linked reductases, dimerisation (C-terminal) domain"/>
    <property type="match status" value="1"/>
</dbReference>
<dbReference type="PIRSF" id="PIRSF000350">
    <property type="entry name" value="Mercury_reductase_MerA"/>
    <property type="match status" value="1"/>
</dbReference>
<dbReference type="InterPro" id="IPR001100">
    <property type="entry name" value="Pyr_nuc-diS_OxRdtase"/>
</dbReference>
<evidence type="ECO:0000256" key="3">
    <source>
        <dbReference type="PIRSR" id="PIRSR000350-3"/>
    </source>
</evidence>
<evidence type="ECO:0000313" key="6">
    <source>
        <dbReference type="EMBL" id="ACA83584.1"/>
    </source>
</evidence>
<dbReference type="RefSeq" id="WP_012304813.1">
    <property type="nucleotide sequence ID" value="NC_010467.1"/>
</dbReference>
<protein>
    <submittedName>
        <fullName evidence="6">Glutathione reductase</fullName>
        <ecNumber evidence="6">1.8.1.7</ecNumber>
    </submittedName>
</protein>
<comment type="cofactor">
    <cofactor evidence="3">
        <name>FAD</name>
        <dbReference type="ChEBI" id="CHEBI:57692"/>
    </cofactor>
    <text evidence="3">Binds 1 FAD per subunit.</text>
</comment>
<proteinExistence type="predicted"/>
<feature type="disulfide bond" description="Redox-active" evidence="4">
    <location>
        <begin position="41"/>
        <end position="46"/>
    </location>
</feature>
<dbReference type="HOGENOM" id="CLU_016755_2_0_9"/>
<dbReference type="InterPro" id="IPR016156">
    <property type="entry name" value="FAD/NAD-linked_Rdtase_dimer_sf"/>
</dbReference>
<dbReference type="PANTHER" id="PTHR43014:SF5">
    <property type="entry name" value="GLUTATHIONE REDUCTASE (NADPH)"/>
    <property type="match status" value="1"/>
</dbReference>
<dbReference type="AlphaFoldDB" id="B1N0H9"/>
<keyword evidence="6" id="KW-0560">Oxidoreductase</keyword>
<dbReference type="KEGG" id="lci:LCK_p300013"/>